<evidence type="ECO:0000259" key="1">
    <source>
        <dbReference type="Pfam" id="PF17919"/>
    </source>
</evidence>
<name>A0A9F3QUM7_PYTBI</name>
<keyword evidence="2" id="KW-1185">Reference proteome</keyword>
<organism evidence="2 3">
    <name type="scientific">Python bivittatus</name>
    <name type="common">Burmese python</name>
    <name type="synonym">Python molurus bivittatus</name>
    <dbReference type="NCBI Taxonomy" id="176946"/>
    <lineage>
        <taxon>Eukaryota</taxon>
        <taxon>Metazoa</taxon>
        <taxon>Chordata</taxon>
        <taxon>Craniata</taxon>
        <taxon>Vertebrata</taxon>
        <taxon>Euteleostomi</taxon>
        <taxon>Lepidosauria</taxon>
        <taxon>Squamata</taxon>
        <taxon>Bifurcata</taxon>
        <taxon>Unidentata</taxon>
        <taxon>Episquamata</taxon>
        <taxon>Toxicofera</taxon>
        <taxon>Serpentes</taxon>
        <taxon>Henophidia</taxon>
        <taxon>Pythonidae</taxon>
        <taxon>Python</taxon>
    </lineage>
</organism>
<dbReference type="PANTHER" id="PTHR34072">
    <property type="entry name" value="ENZYMATIC POLYPROTEIN-RELATED"/>
    <property type="match status" value="1"/>
</dbReference>
<sequence length="149" mass="17245">MLQRLLKVQLYTKLSKCEFRQEQLDYLGYRISSRGVEMDPAKVKDVLGWEAPRTWRQLQSFLEFANFYRQFIPNFAQVALPLTDLLKTRGSSKTPKPSTPLAWTPECQEAFGDLKRRFTAEPILRHPNLDQRFIIQVDASDVVTGAVLL</sequence>
<dbReference type="GeneID" id="107326661"/>
<protein>
    <submittedName>
        <fullName evidence="3">Uncharacterized protein LOC107326661</fullName>
    </submittedName>
</protein>
<dbReference type="OMA" id="KCCFLQR"/>
<accession>A0A9F3QUM7</accession>
<dbReference type="KEGG" id="pbi:107326661"/>
<reference evidence="3" key="1">
    <citation type="submission" date="2025-08" db="UniProtKB">
        <authorList>
            <consortium name="RefSeq"/>
        </authorList>
    </citation>
    <scope>IDENTIFICATION</scope>
    <source>
        <tissue evidence="3">Liver</tissue>
    </source>
</reference>
<dbReference type="RefSeq" id="XP_015746621.1">
    <property type="nucleotide sequence ID" value="XM_015891135.1"/>
</dbReference>
<dbReference type="Pfam" id="PF17919">
    <property type="entry name" value="RT_RNaseH_2"/>
    <property type="match status" value="1"/>
</dbReference>
<dbReference type="AlphaFoldDB" id="A0A9F3QUM7"/>
<proteinExistence type="predicted"/>
<dbReference type="OrthoDB" id="8000983at2759"/>
<dbReference type="SUPFAM" id="SSF56672">
    <property type="entry name" value="DNA/RNA polymerases"/>
    <property type="match status" value="1"/>
</dbReference>
<evidence type="ECO:0000313" key="2">
    <source>
        <dbReference type="Proteomes" id="UP000695026"/>
    </source>
</evidence>
<evidence type="ECO:0000313" key="3">
    <source>
        <dbReference type="RefSeq" id="XP_015746621.1"/>
    </source>
</evidence>
<dbReference type="Gene3D" id="3.30.70.270">
    <property type="match status" value="2"/>
</dbReference>
<dbReference type="PANTHER" id="PTHR34072:SF42">
    <property type="entry name" value="INTEGRASE CATALYTIC DOMAIN-CONTAINING PROTEIN"/>
    <property type="match status" value="1"/>
</dbReference>
<dbReference type="Proteomes" id="UP000695026">
    <property type="component" value="Unplaced"/>
</dbReference>
<dbReference type="InterPro" id="IPR041577">
    <property type="entry name" value="RT_RNaseH_2"/>
</dbReference>
<gene>
    <name evidence="3" type="primary">LOC107326661</name>
</gene>
<dbReference type="FunFam" id="3.30.70.270:FF:000026">
    <property type="entry name" value="Transposon Ty3-G Gag-Pol polyprotein"/>
    <property type="match status" value="1"/>
</dbReference>
<feature type="domain" description="Reverse transcriptase/retrotransposon-derived protein RNase H-like" evidence="1">
    <location>
        <begin position="103"/>
        <end position="149"/>
    </location>
</feature>
<dbReference type="InterPro" id="IPR043502">
    <property type="entry name" value="DNA/RNA_pol_sf"/>
</dbReference>
<dbReference type="InterPro" id="IPR043128">
    <property type="entry name" value="Rev_trsase/Diguanyl_cyclase"/>
</dbReference>